<evidence type="ECO:0000313" key="2">
    <source>
        <dbReference type="Proteomes" id="UP000828390"/>
    </source>
</evidence>
<name>A0A9D3YCQ8_DREPO</name>
<comment type="caution">
    <text evidence="1">The sequence shown here is derived from an EMBL/GenBank/DDBJ whole genome shotgun (WGS) entry which is preliminary data.</text>
</comment>
<accession>A0A9D3YCQ8</accession>
<keyword evidence="2" id="KW-1185">Reference proteome</keyword>
<proteinExistence type="predicted"/>
<gene>
    <name evidence="1" type="ORF">DPMN_083481</name>
</gene>
<organism evidence="1 2">
    <name type="scientific">Dreissena polymorpha</name>
    <name type="common">Zebra mussel</name>
    <name type="synonym">Mytilus polymorpha</name>
    <dbReference type="NCBI Taxonomy" id="45954"/>
    <lineage>
        <taxon>Eukaryota</taxon>
        <taxon>Metazoa</taxon>
        <taxon>Spiralia</taxon>
        <taxon>Lophotrochozoa</taxon>
        <taxon>Mollusca</taxon>
        <taxon>Bivalvia</taxon>
        <taxon>Autobranchia</taxon>
        <taxon>Heteroconchia</taxon>
        <taxon>Euheterodonta</taxon>
        <taxon>Imparidentia</taxon>
        <taxon>Neoheterodontei</taxon>
        <taxon>Myida</taxon>
        <taxon>Dreissenoidea</taxon>
        <taxon>Dreissenidae</taxon>
        <taxon>Dreissena</taxon>
    </lineage>
</organism>
<sequence length="66" mass="7472">MIFEELVFDLCPQRLLTDLDLNTEEKTMTLCEAVRKTESVVKDSFIATVALGRDSARLRDASVLRP</sequence>
<protein>
    <submittedName>
        <fullName evidence="1">Uncharacterized protein</fullName>
    </submittedName>
</protein>
<dbReference type="Proteomes" id="UP000828390">
    <property type="component" value="Unassembled WGS sequence"/>
</dbReference>
<dbReference type="EMBL" id="JAIWYP010000016">
    <property type="protein sequence ID" value="KAH3696017.1"/>
    <property type="molecule type" value="Genomic_DNA"/>
</dbReference>
<reference evidence="1" key="2">
    <citation type="submission" date="2020-11" db="EMBL/GenBank/DDBJ databases">
        <authorList>
            <person name="McCartney M.A."/>
            <person name="Auch B."/>
            <person name="Kono T."/>
            <person name="Mallez S."/>
            <person name="Becker A."/>
            <person name="Gohl D.M."/>
            <person name="Silverstein K.A.T."/>
            <person name="Koren S."/>
            <person name="Bechman K.B."/>
            <person name="Herman A."/>
            <person name="Abrahante J.E."/>
            <person name="Garbe J."/>
        </authorList>
    </citation>
    <scope>NUCLEOTIDE SEQUENCE</scope>
    <source>
        <strain evidence="1">Duluth1</strain>
        <tissue evidence="1">Whole animal</tissue>
    </source>
</reference>
<evidence type="ECO:0000313" key="1">
    <source>
        <dbReference type="EMBL" id="KAH3696017.1"/>
    </source>
</evidence>
<dbReference type="AlphaFoldDB" id="A0A9D3YCQ8"/>
<reference evidence="1" key="1">
    <citation type="journal article" date="2019" name="bioRxiv">
        <title>The Genome of the Zebra Mussel, Dreissena polymorpha: A Resource for Invasive Species Research.</title>
        <authorList>
            <person name="McCartney M.A."/>
            <person name="Auch B."/>
            <person name="Kono T."/>
            <person name="Mallez S."/>
            <person name="Zhang Y."/>
            <person name="Obille A."/>
            <person name="Becker A."/>
            <person name="Abrahante J.E."/>
            <person name="Garbe J."/>
            <person name="Badalamenti J.P."/>
            <person name="Herman A."/>
            <person name="Mangelson H."/>
            <person name="Liachko I."/>
            <person name="Sullivan S."/>
            <person name="Sone E.D."/>
            <person name="Koren S."/>
            <person name="Silverstein K.A.T."/>
            <person name="Beckman K.B."/>
            <person name="Gohl D.M."/>
        </authorList>
    </citation>
    <scope>NUCLEOTIDE SEQUENCE</scope>
    <source>
        <strain evidence="1">Duluth1</strain>
        <tissue evidence="1">Whole animal</tissue>
    </source>
</reference>